<organism evidence="2 3">
    <name type="scientific">Streptosporangium oxazolinicum</name>
    <dbReference type="NCBI Taxonomy" id="909287"/>
    <lineage>
        <taxon>Bacteria</taxon>
        <taxon>Bacillati</taxon>
        <taxon>Actinomycetota</taxon>
        <taxon>Actinomycetes</taxon>
        <taxon>Streptosporangiales</taxon>
        <taxon>Streptosporangiaceae</taxon>
        <taxon>Streptosporangium</taxon>
    </lineage>
</organism>
<keyword evidence="1" id="KW-0472">Membrane</keyword>
<dbReference type="RefSeq" id="WP_344917721.1">
    <property type="nucleotide sequence ID" value="NZ_BAABAQ010000003.1"/>
</dbReference>
<dbReference type="Proteomes" id="UP001501251">
    <property type="component" value="Unassembled WGS sequence"/>
</dbReference>
<evidence type="ECO:0008006" key="4">
    <source>
        <dbReference type="Google" id="ProtNLM"/>
    </source>
</evidence>
<keyword evidence="1" id="KW-1133">Transmembrane helix</keyword>
<reference evidence="3" key="1">
    <citation type="journal article" date="2019" name="Int. J. Syst. Evol. Microbiol.">
        <title>The Global Catalogue of Microorganisms (GCM) 10K type strain sequencing project: providing services to taxonomists for standard genome sequencing and annotation.</title>
        <authorList>
            <consortium name="The Broad Institute Genomics Platform"/>
            <consortium name="The Broad Institute Genome Sequencing Center for Infectious Disease"/>
            <person name="Wu L."/>
            <person name="Ma J."/>
        </authorList>
    </citation>
    <scope>NUCLEOTIDE SEQUENCE [LARGE SCALE GENOMIC DNA]</scope>
    <source>
        <strain evidence="3">JCM 17388</strain>
    </source>
</reference>
<sequence length="165" mass="18297">MKLHADPIYRLSLTLVGISLIAMAFEGIRVRLAIDIPFRLEDFRQASPAGLLGCAVFGIPMVTLGGLLTTRALSLGVTCTDEFIRVRGCFRTRTIPAGKVTGLRRGLLGGLELRWEDQHGWPRWTRIGAFPVSFLAGKTCDWITPHNARCVGALERWIDQHASIR</sequence>
<protein>
    <recommendedName>
        <fullName evidence="4">DUF304 domain-containing protein</fullName>
    </recommendedName>
</protein>
<gene>
    <name evidence="2" type="ORF">GCM10022252_22570</name>
</gene>
<keyword evidence="3" id="KW-1185">Reference proteome</keyword>
<evidence type="ECO:0000256" key="1">
    <source>
        <dbReference type="SAM" id="Phobius"/>
    </source>
</evidence>
<feature type="transmembrane region" description="Helical" evidence="1">
    <location>
        <begin position="49"/>
        <end position="68"/>
    </location>
</feature>
<evidence type="ECO:0000313" key="3">
    <source>
        <dbReference type="Proteomes" id="UP001501251"/>
    </source>
</evidence>
<name>A0ABP8AR31_9ACTN</name>
<evidence type="ECO:0000313" key="2">
    <source>
        <dbReference type="EMBL" id="GAA4188026.1"/>
    </source>
</evidence>
<proteinExistence type="predicted"/>
<comment type="caution">
    <text evidence="2">The sequence shown here is derived from an EMBL/GenBank/DDBJ whole genome shotgun (WGS) entry which is preliminary data.</text>
</comment>
<accession>A0ABP8AR31</accession>
<dbReference type="EMBL" id="BAABAQ010000003">
    <property type="protein sequence ID" value="GAA4188026.1"/>
    <property type="molecule type" value="Genomic_DNA"/>
</dbReference>
<keyword evidence="1" id="KW-0812">Transmembrane</keyword>